<dbReference type="AlphaFoldDB" id="A0A380T7E7"/>
<name>A0A380T7E7_9PSED</name>
<protein>
    <submittedName>
        <fullName evidence="1">Uncharacterized protein</fullName>
    </submittedName>
</protein>
<dbReference type="EMBL" id="UIDD01000012">
    <property type="protein sequence ID" value="SUQ65478.1"/>
    <property type="molecule type" value="Genomic_DNA"/>
</dbReference>
<reference evidence="2" key="1">
    <citation type="submission" date="2018-07" db="EMBL/GenBank/DDBJ databases">
        <authorList>
            <person name="Blom J."/>
        </authorList>
    </citation>
    <scope>NUCLEOTIDE SEQUENCE [LARGE SCALE GENOMIC DNA]</scope>
    <source>
        <strain evidence="2">CCOS 864</strain>
    </source>
</reference>
<evidence type="ECO:0000313" key="1">
    <source>
        <dbReference type="EMBL" id="SUQ65478.1"/>
    </source>
</evidence>
<dbReference type="RefSeq" id="WP_115088982.1">
    <property type="nucleotide sequence ID" value="NZ_CBCSFG010000021.1"/>
</dbReference>
<dbReference type="Proteomes" id="UP000255177">
    <property type="component" value="Unassembled WGS sequence"/>
</dbReference>
<organism evidence="1 2">
    <name type="scientific">Pseudomonas wadenswilerensis</name>
    <dbReference type="NCBI Taxonomy" id="1785161"/>
    <lineage>
        <taxon>Bacteria</taxon>
        <taxon>Pseudomonadati</taxon>
        <taxon>Pseudomonadota</taxon>
        <taxon>Gammaproteobacteria</taxon>
        <taxon>Pseudomonadales</taxon>
        <taxon>Pseudomonadaceae</taxon>
        <taxon>Pseudomonas</taxon>
    </lineage>
</organism>
<proteinExistence type="predicted"/>
<gene>
    <name evidence="1" type="ORF">CCOS864_04953</name>
</gene>
<evidence type="ECO:0000313" key="2">
    <source>
        <dbReference type="Proteomes" id="UP000255177"/>
    </source>
</evidence>
<sequence>MNDTTEILSTNTAAVLEQSLMAFGAGMSVQSRTDVKNSYQFASLVASKLYDQEGQGEAWFKQFLKVLQDCGWVTARRSYEREFTSSKTLTVGAVASKALGAIGTAVMGGPVGVALNKLTNDALAKLGQVEQAQKLFDRNVKNKKTATIGLASCIETSDGEVVLAMSCIHSDTSAKDLDVFVLEWNSSSAEFYTGAAALSFNKPVYERVRATIESKLGDRSLGNVLDYEI</sequence>
<keyword evidence="2" id="KW-1185">Reference proteome</keyword>
<accession>A0A380T7E7</accession>